<name>A0A382AK37_9ZZZZ</name>
<protein>
    <submittedName>
        <fullName evidence="1">Uncharacterized protein</fullName>
    </submittedName>
</protein>
<dbReference type="EMBL" id="UINC01025719">
    <property type="protein sequence ID" value="SVB01828.1"/>
    <property type="molecule type" value="Genomic_DNA"/>
</dbReference>
<proteinExistence type="predicted"/>
<evidence type="ECO:0000313" key="1">
    <source>
        <dbReference type="EMBL" id="SVB01828.1"/>
    </source>
</evidence>
<organism evidence="1">
    <name type="scientific">marine metagenome</name>
    <dbReference type="NCBI Taxonomy" id="408172"/>
    <lineage>
        <taxon>unclassified sequences</taxon>
        <taxon>metagenomes</taxon>
        <taxon>ecological metagenomes</taxon>
    </lineage>
</organism>
<accession>A0A382AK37</accession>
<gene>
    <name evidence="1" type="ORF">METZ01_LOCUS154682</name>
</gene>
<dbReference type="AlphaFoldDB" id="A0A382AK37"/>
<sequence length="44" mass="5147">MTFKEYGSQTILAFLDVLRLHHECAQKLSHRAYKAFLVYTGIVF</sequence>
<feature type="non-terminal residue" evidence="1">
    <location>
        <position position="44"/>
    </location>
</feature>
<reference evidence="1" key="1">
    <citation type="submission" date="2018-05" db="EMBL/GenBank/DDBJ databases">
        <authorList>
            <person name="Lanie J.A."/>
            <person name="Ng W.-L."/>
            <person name="Kazmierczak K.M."/>
            <person name="Andrzejewski T.M."/>
            <person name="Davidsen T.M."/>
            <person name="Wayne K.J."/>
            <person name="Tettelin H."/>
            <person name="Glass J.I."/>
            <person name="Rusch D."/>
            <person name="Podicherti R."/>
            <person name="Tsui H.-C.T."/>
            <person name="Winkler M.E."/>
        </authorList>
    </citation>
    <scope>NUCLEOTIDE SEQUENCE</scope>
</reference>